<evidence type="ECO:0000313" key="2">
    <source>
        <dbReference type="EMBL" id="KAH8701531.1"/>
    </source>
</evidence>
<evidence type="ECO:0000256" key="1">
    <source>
        <dbReference type="SAM" id="Phobius"/>
    </source>
</evidence>
<sequence>MTRAENTLPLSLNKRKSRRIRPFLSVQAVAWTAFLFLQISRRQTSLAFSLQPTTHKHLYFSQSTHNAFAQRSPHLGPNCPGCGSSTSCCEIALRCR</sequence>
<proteinExistence type="predicted"/>
<reference evidence="2" key="1">
    <citation type="submission" date="2021-12" db="EMBL/GenBank/DDBJ databases">
        <title>Convergent genome expansion in fungi linked to evolution of root-endophyte symbiosis.</title>
        <authorList>
            <consortium name="DOE Joint Genome Institute"/>
            <person name="Ke Y.-H."/>
            <person name="Bonito G."/>
            <person name="Liao H.-L."/>
            <person name="Looney B."/>
            <person name="Rojas-Flechas A."/>
            <person name="Nash J."/>
            <person name="Hameed K."/>
            <person name="Schadt C."/>
            <person name="Martin F."/>
            <person name="Crous P.W."/>
            <person name="Miettinen O."/>
            <person name="Magnuson J.K."/>
            <person name="Labbe J."/>
            <person name="Jacobson D."/>
            <person name="Doktycz M.J."/>
            <person name="Veneault-Fourrey C."/>
            <person name="Kuo A."/>
            <person name="Mondo S."/>
            <person name="Calhoun S."/>
            <person name="Riley R."/>
            <person name="Ohm R."/>
            <person name="LaButti K."/>
            <person name="Andreopoulos B."/>
            <person name="Pangilinan J."/>
            <person name="Nolan M."/>
            <person name="Tritt A."/>
            <person name="Clum A."/>
            <person name="Lipzen A."/>
            <person name="Daum C."/>
            <person name="Barry K."/>
            <person name="Grigoriev I.V."/>
            <person name="Vilgalys R."/>
        </authorList>
    </citation>
    <scope>NUCLEOTIDE SEQUENCE</scope>
    <source>
        <strain evidence="2">PMI_201</strain>
    </source>
</reference>
<dbReference type="GeneID" id="70252299"/>
<dbReference type="RefSeq" id="XP_046074907.1">
    <property type="nucleotide sequence ID" value="XM_046222012.1"/>
</dbReference>
<keyword evidence="3" id="KW-1185">Reference proteome</keyword>
<dbReference type="AlphaFoldDB" id="A0AAD4KZY0"/>
<keyword evidence="1" id="KW-0472">Membrane</keyword>
<comment type="caution">
    <text evidence="2">The sequence shown here is derived from an EMBL/GenBank/DDBJ whole genome shotgun (WGS) entry which is preliminary data.</text>
</comment>
<keyword evidence="1" id="KW-1133">Transmembrane helix</keyword>
<keyword evidence="1" id="KW-0812">Transmembrane</keyword>
<dbReference type="Proteomes" id="UP001201262">
    <property type="component" value="Unassembled WGS sequence"/>
</dbReference>
<name>A0AAD4KZY0_9EURO</name>
<gene>
    <name evidence="2" type="ORF">BGW36DRAFT_458412</name>
</gene>
<dbReference type="EMBL" id="JAJTJA010000003">
    <property type="protein sequence ID" value="KAH8701531.1"/>
    <property type="molecule type" value="Genomic_DNA"/>
</dbReference>
<organism evidence="2 3">
    <name type="scientific">Talaromyces proteolyticus</name>
    <dbReference type="NCBI Taxonomy" id="1131652"/>
    <lineage>
        <taxon>Eukaryota</taxon>
        <taxon>Fungi</taxon>
        <taxon>Dikarya</taxon>
        <taxon>Ascomycota</taxon>
        <taxon>Pezizomycotina</taxon>
        <taxon>Eurotiomycetes</taxon>
        <taxon>Eurotiomycetidae</taxon>
        <taxon>Eurotiales</taxon>
        <taxon>Trichocomaceae</taxon>
        <taxon>Talaromyces</taxon>
        <taxon>Talaromyces sect. Bacilispori</taxon>
    </lineage>
</organism>
<protein>
    <submittedName>
        <fullName evidence="2">Uncharacterized protein</fullName>
    </submittedName>
</protein>
<feature type="transmembrane region" description="Helical" evidence="1">
    <location>
        <begin position="20"/>
        <end position="39"/>
    </location>
</feature>
<accession>A0AAD4KZY0</accession>
<evidence type="ECO:0000313" key="3">
    <source>
        <dbReference type="Proteomes" id="UP001201262"/>
    </source>
</evidence>